<sequence length="245" mass="27938">MKVLILAAGKGTRLRPITDFIPKPMVPIQGKPLLEWILLQLIAQGFRDYVFAVSYFAEQIENYFADGSRWGINIQYSSGASPAGKAGEIWRARKLIGGEKYFLIVPGDTVSRLDYRELTAFHESYRSLVTVAFSTRYRLEVGLAAVNEQNLVTGFYEKANLSRPVSTGAYVLDQNILPYVERFDPERQIVDLPGDIFPVLLQEKIPIYSFVRDYEWWDIGNISEYEKMVRMPAAELSRILGLERA</sequence>
<dbReference type="OrthoDB" id="9801899at2"/>
<keyword evidence="3" id="KW-1185">Reference proteome</keyword>
<reference evidence="2 3" key="1">
    <citation type="submission" date="2018-06" db="EMBL/GenBank/DDBJ databases">
        <authorList>
            <person name="Strepis N."/>
        </authorList>
    </citation>
    <scope>NUCLEOTIDE SEQUENCE [LARGE SCALE GENOMIC DNA]</scope>
    <source>
        <strain evidence="2">LUCI</strain>
    </source>
</reference>
<dbReference type="AlphaFoldDB" id="A0A498REZ8"/>
<dbReference type="InterPro" id="IPR050486">
    <property type="entry name" value="Mannose-1P_guanyltransferase"/>
</dbReference>
<evidence type="ECO:0000259" key="1">
    <source>
        <dbReference type="Pfam" id="PF00483"/>
    </source>
</evidence>
<organism evidence="2 3">
    <name type="scientific">Lucifera butyrica</name>
    <dbReference type="NCBI Taxonomy" id="1351585"/>
    <lineage>
        <taxon>Bacteria</taxon>
        <taxon>Bacillati</taxon>
        <taxon>Bacillota</taxon>
        <taxon>Negativicutes</taxon>
        <taxon>Veillonellales</taxon>
        <taxon>Veillonellaceae</taxon>
        <taxon>Lucifera</taxon>
    </lineage>
</organism>
<feature type="domain" description="Nucleotidyl transferase" evidence="1">
    <location>
        <begin position="2"/>
        <end position="227"/>
    </location>
</feature>
<name>A0A498REZ8_9FIRM</name>
<accession>A0A498REZ8</accession>
<dbReference type="RefSeq" id="WP_122629529.1">
    <property type="nucleotide sequence ID" value="NZ_UPPP01000094.1"/>
</dbReference>
<dbReference type="PANTHER" id="PTHR22572">
    <property type="entry name" value="SUGAR-1-PHOSPHATE GUANYL TRANSFERASE"/>
    <property type="match status" value="1"/>
</dbReference>
<protein>
    <submittedName>
        <fullName evidence="2">Nucleotidyl transferase</fullName>
    </submittedName>
</protein>
<dbReference type="GO" id="GO:0016740">
    <property type="term" value="F:transferase activity"/>
    <property type="evidence" value="ECO:0007669"/>
    <property type="project" value="UniProtKB-KW"/>
</dbReference>
<dbReference type="Pfam" id="PF00483">
    <property type="entry name" value="NTP_transferase"/>
    <property type="match status" value="1"/>
</dbReference>
<proteinExistence type="predicted"/>
<dbReference type="CDD" id="cd04181">
    <property type="entry name" value="NTP_transferase"/>
    <property type="match status" value="1"/>
</dbReference>
<dbReference type="EMBL" id="UPPP01000094">
    <property type="protein sequence ID" value="VBB08663.1"/>
    <property type="molecule type" value="Genomic_DNA"/>
</dbReference>
<dbReference type="Proteomes" id="UP000277811">
    <property type="component" value="Unassembled WGS sequence"/>
</dbReference>
<dbReference type="InterPro" id="IPR029044">
    <property type="entry name" value="Nucleotide-diphossugar_trans"/>
</dbReference>
<evidence type="ECO:0000313" key="2">
    <source>
        <dbReference type="EMBL" id="VBB08663.1"/>
    </source>
</evidence>
<evidence type="ECO:0000313" key="3">
    <source>
        <dbReference type="Proteomes" id="UP000277811"/>
    </source>
</evidence>
<dbReference type="InterPro" id="IPR005835">
    <property type="entry name" value="NTP_transferase_dom"/>
</dbReference>
<keyword evidence="2" id="KW-0808">Transferase</keyword>
<dbReference type="Gene3D" id="3.90.550.10">
    <property type="entry name" value="Spore Coat Polysaccharide Biosynthesis Protein SpsA, Chain A"/>
    <property type="match status" value="1"/>
</dbReference>
<dbReference type="SUPFAM" id="SSF53448">
    <property type="entry name" value="Nucleotide-diphospho-sugar transferases"/>
    <property type="match status" value="1"/>
</dbReference>
<gene>
    <name evidence="2" type="ORF">LUCI_3941</name>
</gene>